<keyword evidence="9" id="KW-1185">Reference proteome</keyword>
<dbReference type="PRINTS" id="PR00038">
    <property type="entry name" value="HTHLUXR"/>
</dbReference>
<dbReference type="InterPro" id="IPR058245">
    <property type="entry name" value="NreC/VraR/RcsB-like_REC"/>
</dbReference>
<dbReference type="OrthoDB" id="370587at2"/>
<evidence type="ECO:0000256" key="3">
    <source>
        <dbReference type="ARBA" id="ARBA00023125"/>
    </source>
</evidence>
<dbReference type="Proteomes" id="UP000006852">
    <property type="component" value="Chromosome"/>
</dbReference>
<dbReference type="InterPro" id="IPR001789">
    <property type="entry name" value="Sig_transdc_resp-reg_receiver"/>
</dbReference>
<keyword evidence="1 5" id="KW-0597">Phosphoprotein</keyword>
<evidence type="ECO:0000259" key="7">
    <source>
        <dbReference type="PROSITE" id="PS50110"/>
    </source>
</evidence>
<evidence type="ECO:0000313" key="9">
    <source>
        <dbReference type="Proteomes" id="UP000006852"/>
    </source>
</evidence>
<dbReference type="PANTHER" id="PTHR43214">
    <property type="entry name" value="TWO-COMPONENT RESPONSE REGULATOR"/>
    <property type="match status" value="1"/>
</dbReference>
<dbReference type="SUPFAM" id="SSF52172">
    <property type="entry name" value="CheY-like"/>
    <property type="match status" value="1"/>
</dbReference>
<evidence type="ECO:0000256" key="5">
    <source>
        <dbReference type="PROSITE-ProRule" id="PRU00169"/>
    </source>
</evidence>
<dbReference type="PROSITE" id="PS50043">
    <property type="entry name" value="HTH_LUXR_2"/>
    <property type="match status" value="1"/>
</dbReference>
<protein>
    <submittedName>
        <fullName evidence="8">Two component transcriptional regulator, LuxR family</fullName>
    </submittedName>
</protein>
<evidence type="ECO:0000256" key="1">
    <source>
        <dbReference type="ARBA" id="ARBA00022553"/>
    </source>
</evidence>
<dbReference type="GO" id="GO:0003677">
    <property type="term" value="F:DNA binding"/>
    <property type="evidence" value="ECO:0007669"/>
    <property type="project" value="UniProtKB-KW"/>
</dbReference>
<sequence>MAKTFYIVDDHELLRIGTISFIEKKSDWICKGNAGTPESELSDLALLSGGNMLPDLVISDLNFSGDDAGFDFIAKLHTLYPELKIIVYSMFFSAGMVQTAIQNGAAGYISKNAPSDELIECMENAFVQKELRENLVKFNSFTDALTQREKQVMALILQNLSNMQIAEKLQIRQRAVENYISSIYEKTGINDKKEFISQFGK</sequence>
<feature type="domain" description="Response regulatory" evidence="7">
    <location>
        <begin position="4"/>
        <end position="126"/>
    </location>
</feature>
<dbReference type="GeneID" id="302997750"/>
<dbReference type="SMART" id="SM00448">
    <property type="entry name" value="REC"/>
    <property type="match status" value="1"/>
</dbReference>
<keyword evidence="4" id="KW-0804">Transcription</keyword>
<dbReference type="InterPro" id="IPR000792">
    <property type="entry name" value="Tscrpt_reg_LuxR_C"/>
</dbReference>
<reference evidence="8 9" key="1">
    <citation type="journal article" date="2011" name="Stand. Genomic Sci.">
        <title>Complete genome sequence of Treponema succinifaciens type strain (6091).</title>
        <authorList>
            <person name="Han C."/>
            <person name="Gronow S."/>
            <person name="Teshima H."/>
            <person name="Lapidus A."/>
            <person name="Nolan M."/>
            <person name="Lucas S."/>
            <person name="Hammon N."/>
            <person name="Deshpande S."/>
            <person name="Cheng J.F."/>
            <person name="Zeytun A."/>
            <person name="Tapia R."/>
            <person name="Goodwin L."/>
            <person name="Pitluck S."/>
            <person name="Liolios K."/>
            <person name="Pagani I."/>
            <person name="Ivanova N."/>
            <person name="Mavromatis K."/>
            <person name="Mikhailova N."/>
            <person name="Huntemann M."/>
            <person name="Pati A."/>
            <person name="Chen A."/>
            <person name="Palaniappan K."/>
            <person name="Land M."/>
            <person name="Hauser L."/>
            <person name="Brambilla E.M."/>
            <person name="Rohde M."/>
            <person name="Goker M."/>
            <person name="Woyke T."/>
            <person name="Bristow J."/>
            <person name="Eisen J.A."/>
            <person name="Markowitz V."/>
            <person name="Hugenholtz P."/>
            <person name="Kyrpides N.C."/>
            <person name="Klenk H.P."/>
            <person name="Detter J.C."/>
        </authorList>
    </citation>
    <scope>NUCLEOTIDE SEQUENCE [LARGE SCALE GENOMIC DNA]</scope>
    <source>
        <strain evidence="9">ATCC 33096 / DSM 2489 / 6091</strain>
    </source>
</reference>
<feature type="modified residue" description="4-aspartylphosphate" evidence="5">
    <location>
        <position position="60"/>
    </location>
</feature>
<dbReference type="Gene3D" id="3.40.50.2300">
    <property type="match status" value="1"/>
</dbReference>
<dbReference type="PROSITE" id="PS50110">
    <property type="entry name" value="RESPONSE_REGULATORY"/>
    <property type="match status" value="1"/>
</dbReference>
<feature type="domain" description="HTH luxR-type" evidence="6">
    <location>
        <begin position="138"/>
        <end position="201"/>
    </location>
</feature>
<evidence type="ECO:0000313" key="8">
    <source>
        <dbReference type="EMBL" id="AEB13489.1"/>
    </source>
</evidence>
<keyword evidence="2" id="KW-0805">Transcription regulation</keyword>
<dbReference type="GO" id="GO:0006355">
    <property type="term" value="P:regulation of DNA-templated transcription"/>
    <property type="evidence" value="ECO:0007669"/>
    <property type="project" value="InterPro"/>
</dbReference>
<dbReference type="CDD" id="cd06170">
    <property type="entry name" value="LuxR_C_like"/>
    <property type="match status" value="1"/>
</dbReference>
<dbReference type="InterPro" id="IPR039420">
    <property type="entry name" value="WalR-like"/>
</dbReference>
<dbReference type="GO" id="GO:0000160">
    <property type="term" value="P:phosphorelay signal transduction system"/>
    <property type="evidence" value="ECO:0007669"/>
    <property type="project" value="InterPro"/>
</dbReference>
<dbReference type="EMBL" id="CP002631">
    <property type="protein sequence ID" value="AEB13489.1"/>
    <property type="molecule type" value="Genomic_DNA"/>
</dbReference>
<dbReference type="SUPFAM" id="SSF46894">
    <property type="entry name" value="C-terminal effector domain of the bipartite response regulators"/>
    <property type="match status" value="1"/>
</dbReference>
<evidence type="ECO:0000256" key="2">
    <source>
        <dbReference type="ARBA" id="ARBA00023015"/>
    </source>
</evidence>
<organism evidence="8 9">
    <name type="scientific">Treponema succinifaciens (strain ATCC 33096 / DSM 2489 / 6091)</name>
    <dbReference type="NCBI Taxonomy" id="869209"/>
    <lineage>
        <taxon>Bacteria</taxon>
        <taxon>Pseudomonadati</taxon>
        <taxon>Spirochaetota</taxon>
        <taxon>Spirochaetia</taxon>
        <taxon>Spirochaetales</taxon>
        <taxon>Treponemataceae</taxon>
        <taxon>Treponema</taxon>
    </lineage>
</organism>
<name>F2NRE7_TRES6</name>
<gene>
    <name evidence="8" type="ordered locus">Tresu_0545</name>
</gene>
<dbReference type="Pfam" id="PF00196">
    <property type="entry name" value="GerE"/>
    <property type="match status" value="1"/>
</dbReference>
<dbReference type="InterPro" id="IPR016032">
    <property type="entry name" value="Sig_transdc_resp-reg_C-effctor"/>
</dbReference>
<dbReference type="STRING" id="869209.Tresu_0545"/>
<dbReference type="KEGG" id="tsu:Tresu_0545"/>
<evidence type="ECO:0000259" key="6">
    <source>
        <dbReference type="PROSITE" id="PS50043"/>
    </source>
</evidence>
<dbReference type="Pfam" id="PF00072">
    <property type="entry name" value="Response_reg"/>
    <property type="match status" value="1"/>
</dbReference>
<dbReference type="CDD" id="cd17535">
    <property type="entry name" value="REC_NarL-like"/>
    <property type="match status" value="1"/>
</dbReference>
<dbReference type="HOGENOM" id="CLU_000445_90_1_12"/>
<dbReference type="InterPro" id="IPR011006">
    <property type="entry name" value="CheY-like_superfamily"/>
</dbReference>
<dbReference type="eggNOG" id="COG2197">
    <property type="taxonomic scope" value="Bacteria"/>
</dbReference>
<dbReference type="AlphaFoldDB" id="F2NRE7"/>
<proteinExistence type="predicted"/>
<dbReference type="RefSeq" id="WP_013700796.1">
    <property type="nucleotide sequence ID" value="NC_015385.1"/>
</dbReference>
<reference evidence="9" key="2">
    <citation type="submission" date="2011-04" db="EMBL/GenBank/DDBJ databases">
        <title>The complete genome of chromosome of Treponema succinifaciens DSM 2489.</title>
        <authorList>
            <person name="Lucas S."/>
            <person name="Copeland A."/>
            <person name="Lapidus A."/>
            <person name="Bruce D."/>
            <person name="Goodwin L."/>
            <person name="Pitluck S."/>
            <person name="Peters L."/>
            <person name="Kyrpides N."/>
            <person name="Mavromatis K."/>
            <person name="Ivanova N."/>
            <person name="Ovchinnikova G."/>
            <person name="Teshima H."/>
            <person name="Detter J.C."/>
            <person name="Tapia R."/>
            <person name="Han C."/>
            <person name="Land M."/>
            <person name="Hauser L."/>
            <person name="Markowitz V."/>
            <person name="Cheng J.-F."/>
            <person name="Hugenholtz P."/>
            <person name="Woyke T."/>
            <person name="Wu D."/>
            <person name="Gronow S."/>
            <person name="Wellnitz S."/>
            <person name="Brambilla E."/>
            <person name="Klenk H.-P."/>
            <person name="Eisen J.A."/>
        </authorList>
    </citation>
    <scope>NUCLEOTIDE SEQUENCE [LARGE SCALE GENOMIC DNA]</scope>
    <source>
        <strain evidence="9">ATCC 33096 / DSM 2489 / 6091</strain>
    </source>
</reference>
<accession>F2NRE7</accession>
<dbReference type="SMART" id="SM00421">
    <property type="entry name" value="HTH_LUXR"/>
    <property type="match status" value="1"/>
</dbReference>
<keyword evidence="3" id="KW-0238">DNA-binding</keyword>
<evidence type="ECO:0000256" key="4">
    <source>
        <dbReference type="ARBA" id="ARBA00023163"/>
    </source>
</evidence>
<dbReference type="PANTHER" id="PTHR43214:SF41">
    <property type="entry name" value="NITRATE_NITRITE RESPONSE REGULATOR PROTEIN NARP"/>
    <property type="match status" value="1"/>
</dbReference>